<dbReference type="KEGG" id="bbes:BESB_008830"/>
<dbReference type="Proteomes" id="UP000224006">
    <property type="component" value="Chromosome I"/>
</dbReference>
<accession>A0A2A9MPE3</accession>
<gene>
    <name evidence="2" type="ORF">BESB_008830</name>
</gene>
<proteinExistence type="predicted"/>
<keyword evidence="3" id="KW-1185">Reference proteome</keyword>
<feature type="chain" id="PRO_5012812196" evidence="1">
    <location>
        <begin position="20"/>
        <end position="503"/>
    </location>
</feature>
<evidence type="ECO:0000313" key="3">
    <source>
        <dbReference type="Proteomes" id="UP000224006"/>
    </source>
</evidence>
<evidence type="ECO:0000256" key="1">
    <source>
        <dbReference type="SAM" id="SignalP"/>
    </source>
</evidence>
<dbReference type="EMBL" id="NWUJ01000001">
    <property type="protein sequence ID" value="PFH38541.1"/>
    <property type="molecule type" value="Genomic_DNA"/>
</dbReference>
<evidence type="ECO:0000313" key="2">
    <source>
        <dbReference type="EMBL" id="PFH38541.1"/>
    </source>
</evidence>
<dbReference type="VEuPathDB" id="ToxoDB:BESB_008830"/>
<dbReference type="OrthoDB" id="329439at2759"/>
<reference evidence="2 3" key="1">
    <citation type="submission" date="2017-09" db="EMBL/GenBank/DDBJ databases">
        <title>Genome sequencing of Besnoitia besnoiti strain Bb-Ger1.</title>
        <authorList>
            <person name="Schares G."/>
            <person name="Venepally P."/>
            <person name="Lorenzi H.A."/>
        </authorList>
    </citation>
    <scope>NUCLEOTIDE SEQUENCE [LARGE SCALE GENOMIC DNA]</scope>
    <source>
        <strain evidence="2 3">Bb-Ger1</strain>
    </source>
</reference>
<protein>
    <submittedName>
        <fullName evidence="2">Hipothetical protein</fullName>
    </submittedName>
</protein>
<keyword evidence="1" id="KW-0732">Signal</keyword>
<organism evidence="2 3">
    <name type="scientific">Besnoitia besnoiti</name>
    <name type="common">Apicomplexan protozoan</name>
    <dbReference type="NCBI Taxonomy" id="94643"/>
    <lineage>
        <taxon>Eukaryota</taxon>
        <taxon>Sar</taxon>
        <taxon>Alveolata</taxon>
        <taxon>Apicomplexa</taxon>
        <taxon>Conoidasida</taxon>
        <taxon>Coccidia</taxon>
        <taxon>Eucoccidiorida</taxon>
        <taxon>Eimeriorina</taxon>
        <taxon>Sarcocystidae</taxon>
        <taxon>Besnoitia</taxon>
    </lineage>
</organism>
<dbReference type="RefSeq" id="XP_029222550.1">
    <property type="nucleotide sequence ID" value="XM_029359637.1"/>
</dbReference>
<sequence>MMVKKAIPVILLFLPAVVAARGGAAAPTLTPADNYVVHYIKDDPLFRLLPDPDDLGRLATGGSPNELRLFKQLYDSALQIFDIHGYNWLMSKVMNEEQSMRFSQAMAKIDSSQPHCDKGENPHTGPVEHQAEFPGGPSRSAFGFDLTQWMTNLLGRANSDAGSRVPGINTMSVMSMTMLKGLIQSVAAVVVDVVPPLIPPPVWILRPLPCLPMLTGANCLGSVLYPITMAEFTTADVSDSVMNGVIGSFPSKYQSKIGKTSEAQYRICASAYLGMYCASIFPICWMPLGLSAGMSMPVCFPQCLATLVACPGFWMQDIEGACSDVSVPPFCSFSVFINHRRIPPQYSTYEESHPYPEDCPKFDPLYDTPDTLFDVEKPLPSPIIEEAKKEAPHIPAYPSLGKTLKDYAHVQAPEHVEPLPCDCKGQHTLLERQCHLHAGTPVTVAATPTHARTHYQVPSAAPERCCRICRLFLKGPAETAPPSLTVREEYKPSIKVSVAEHTL</sequence>
<dbReference type="AlphaFoldDB" id="A0A2A9MPE3"/>
<comment type="caution">
    <text evidence="2">The sequence shown here is derived from an EMBL/GenBank/DDBJ whole genome shotgun (WGS) entry which is preliminary data.</text>
</comment>
<feature type="signal peptide" evidence="1">
    <location>
        <begin position="1"/>
        <end position="19"/>
    </location>
</feature>
<name>A0A2A9MPE3_BESBE</name>
<dbReference type="GeneID" id="40305945"/>